<protein>
    <submittedName>
        <fullName evidence="2">Uncharacterized protein</fullName>
    </submittedName>
</protein>
<feature type="compositionally biased region" description="Basic and acidic residues" evidence="1">
    <location>
        <begin position="298"/>
        <end position="316"/>
    </location>
</feature>
<dbReference type="AlphaFoldDB" id="A0AAN9YGM1"/>
<evidence type="ECO:0000313" key="3">
    <source>
        <dbReference type="Proteomes" id="UP001320420"/>
    </source>
</evidence>
<feature type="compositionally biased region" description="Basic residues" evidence="1">
    <location>
        <begin position="1"/>
        <end position="12"/>
    </location>
</feature>
<keyword evidence="3" id="KW-1185">Reference proteome</keyword>
<evidence type="ECO:0000313" key="2">
    <source>
        <dbReference type="EMBL" id="KAK7744033.1"/>
    </source>
</evidence>
<reference evidence="2 3" key="1">
    <citation type="submission" date="2024-02" db="EMBL/GenBank/DDBJ databases">
        <title>De novo assembly and annotation of 12 fungi associated with fruit tree decline syndrome in Ontario, Canada.</title>
        <authorList>
            <person name="Sulman M."/>
            <person name="Ellouze W."/>
            <person name="Ilyukhin E."/>
        </authorList>
    </citation>
    <scope>NUCLEOTIDE SEQUENCE [LARGE SCALE GENOMIC DNA]</scope>
    <source>
        <strain evidence="2 3">M11/M66-122</strain>
    </source>
</reference>
<dbReference type="Proteomes" id="UP001320420">
    <property type="component" value="Unassembled WGS sequence"/>
</dbReference>
<feature type="compositionally biased region" description="Polar residues" evidence="1">
    <location>
        <begin position="455"/>
        <end position="466"/>
    </location>
</feature>
<proteinExistence type="predicted"/>
<accession>A0AAN9YGM1</accession>
<name>A0AAN9YGM1_9PEZI</name>
<organism evidence="2 3">
    <name type="scientific">Diatrype stigma</name>
    <dbReference type="NCBI Taxonomy" id="117547"/>
    <lineage>
        <taxon>Eukaryota</taxon>
        <taxon>Fungi</taxon>
        <taxon>Dikarya</taxon>
        <taxon>Ascomycota</taxon>
        <taxon>Pezizomycotina</taxon>
        <taxon>Sordariomycetes</taxon>
        <taxon>Xylariomycetidae</taxon>
        <taxon>Xylariales</taxon>
        <taxon>Diatrypaceae</taxon>
        <taxon>Diatrype</taxon>
    </lineage>
</organism>
<feature type="region of interest" description="Disordered" evidence="1">
    <location>
        <begin position="1"/>
        <end position="28"/>
    </location>
</feature>
<evidence type="ECO:0000256" key="1">
    <source>
        <dbReference type="SAM" id="MobiDB-lite"/>
    </source>
</evidence>
<dbReference type="EMBL" id="JAKJXP020000125">
    <property type="protein sequence ID" value="KAK7744033.1"/>
    <property type="molecule type" value="Genomic_DNA"/>
</dbReference>
<feature type="region of interest" description="Disordered" evidence="1">
    <location>
        <begin position="453"/>
        <end position="488"/>
    </location>
</feature>
<sequence>MAPKKSKAKIKQAKPAGSRGSAHHGRVDHRTMNMALPLTPAVRARFPKDFDAEFYARPFQQAIGKIIFVLFGPYLQSNAAQPLSQIQAHHLVQQNHAEAMSQVHSGTSAQTDTFWVERDNAVIMFKSRAFQTVRAMPMITISFHLWTLWALDAFSTKAARWTFTGHSLDDEMRNATPSTRQSIQHRVVYDAYRPFIDLNPGGIQSRKDISQLVEKSFSTALQSIHALIPTLDENQSTYAKQVTNYTKQSITDRLHRLWELNVFISEESRSRHLAPPLTHGCDIKDLSAPLQGIAGSKQHNENNRGDFTEAKTKDVPITEPPSGSKTCEEQPKILPVDTALEKTERQRRNREEKRRNIYLAIRPFIEPHVNEVLPASKIKELVHECLKSRTFLDSIPIEEAINSITRLWNGRVFHDSHIRSQILGMEEVSEDRQRIVIKREPMSSPVSLAKIPVQGDQSPLKGSNSHPCLRGGINDAASDPTCQQRSDKEPQNVHCQAYLAAAPAVKCHTNKKLSREEIAAIVREIQKLPGFLTSMSEKRAIDLVWDLWSRGAFHDRLQGRNLLDPDIGIPSIQYQDIYDGVSSALRPVVNLPKIHTTAANTAASLGSCSNMSGNLGQPLSTLPVNGSQTGFTRVSNAGNPYTSSKSEASLARVGSMYGSNDTHSIKAQKLSAKLTHSLTTANASSETWSKLAPTAGVKRSLDDLYRDHLEKGLGPTTETMLNLMATTIQHVAEEAVFEWLKRWCPMNSFPTVIRQISENNFDGWITVPEEAAHSKQSIPGLLQKCKKTNRESDGHNNEDIVDTVNNAMELCLALKDNKRRASLEMVEDKVRAVRSSLYVHCMEIKRRTSEQLASLHNSDLPRPSKRRMGVGHQQSQSLIMDEAYKDFEKHYDASSIELLTAFQRLLDSSATNEPPALPIWKV</sequence>
<gene>
    <name evidence="2" type="ORF">SLS62_010333</name>
</gene>
<feature type="region of interest" description="Disordered" evidence="1">
    <location>
        <begin position="295"/>
        <end position="330"/>
    </location>
</feature>
<comment type="caution">
    <text evidence="2">The sequence shown here is derived from an EMBL/GenBank/DDBJ whole genome shotgun (WGS) entry which is preliminary data.</text>
</comment>